<evidence type="ECO:0000313" key="3">
    <source>
        <dbReference type="Proteomes" id="UP001159363"/>
    </source>
</evidence>
<name>A0ABQ9GNT0_9NEOP</name>
<accession>A0ABQ9GNT0</accession>
<feature type="region of interest" description="Disordered" evidence="1">
    <location>
        <begin position="145"/>
        <end position="170"/>
    </location>
</feature>
<dbReference type="Proteomes" id="UP001159363">
    <property type="component" value="Chromosome 9"/>
</dbReference>
<organism evidence="2 3">
    <name type="scientific">Dryococelus australis</name>
    <dbReference type="NCBI Taxonomy" id="614101"/>
    <lineage>
        <taxon>Eukaryota</taxon>
        <taxon>Metazoa</taxon>
        <taxon>Ecdysozoa</taxon>
        <taxon>Arthropoda</taxon>
        <taxon>Hexapoda</taxon>
        <taxon>Insecta</taxon>
        <taxon>Pterygota</taxon>
        <taxon>Neoptera</taxon>
        <taxon>Polyneoptera</taxon>
        <taxon>Phasmatodea</taxon>
        <taxon>Verophasmatodea</taxon>
        <taxon>Anareolatae</taxon>
        <taxon>Phasmatidae</taxon>
        <taxon>Eurycanthinae</taxon>
        <taxon>Dryococelus</taxon>
    </lineage>
</organism>
<protein>
    <submittedName>
        <fullName evidence="2">Uncharacterized protein</fullName>
    </submittedName>
</protein>
<reference evidence="2 3" key="1">
    <citation type="submission" date="2023-02" db="EMBL/GenBank/DDBJ databases">
        <title>LHISI_Scaffold_Assembly.</title>
        <authorList>
            <person name="Stuart O.P."/>
            <person name="Cleave R."/>
            <person name="Magrath M.J.L."/>
            <person name="Mikheyev A.S."/>
        </authorList>
    </citation>
    <scope>NUCLEOTIDE SEQUENCE [LARGE SCALE GENOMIC DNA]</scope>
    <source>
        <strain evidence="2">Daus_M_001</strain>
        <tissue evidence="2">Leg muscle</tissue>
    </source>
</reference>
<gene>
    <name evidence="2" type="ORF">PR048_024477</name>
</gene>
<evidence type="ECO:0000256" key="1">
    <source>
        <dbReference type="SAM" id="MobiDB-lite"/>
    </source>
</evidence>
<proteinExistence type="predicted"/>
<comment type="caution">
    <text evidence="2">The sequence shown here is derived from an EMBL/GenBank/DDBJ whole genome shotgun (WGS) entry which is preliminary data.</text>
</comment>
<keyword evidence="3" id="KW-1185">Reference proteome</keyword>
<sequence>MAIEDFEQVLKTIEPIAKEKETHMRDAIAIKERLLVTIRGEKVLGRKVFWALEYSGQGKKKAHMKLTMMDYNNYDIKKCSGRDEWERTILHLRETKSPRWLALREIKFAFHVFAAQSLDIKLELSSMMRAKCGASQTLRLHMQRTARAEEPLSPADSPTKPTDGRMPRYDHASYRPFTEKMSTFESPV</sequence>
<dbReference type="EMBL" id="JARBHB010000010">
    <property type="protein sequence ID" value="KAJ8873652.1"/>
    <property type="molecule type" value="Genomic_DNA"/>
</dbReference>
<evidence type="ECO:0000313" key="2">
    <source>
        <dbReference type="EMBL" id="KAJ8873652.1"/>
    </source>
</evidence>